<dbReference type="Proteomes" id="UP000694569">
    <property type="component" value="Unplaced"/>
</dbReference>
<proteinExistence type="inferred from homology"/>
<dbReference type="InterPro" id="IPR008978">
    <property type="entry name" value="HSP20-like_chaperone"/>
</dbReference>
<evidence type="ECO:0000256" key="3">
    <source>
        <dbReference type="ARBA" id="ARBA00005607"/>
    </source>
</evidence>
<evidence type="ECO:0000256" key="1">
    <source>
        <dbReference type="ARBA" id="ARBA00004514"/>
    </source>
</evidence>
<dbReference type="PROSITE" id="PS51203">
    <property type="entry name" value="CS"/>
    <property type="match status" value="1"/>
</dbReference>
<dbReference type="PANTHER" id="PTHR12967:SF0">
    <property type="entry name" value="PROTEIN SHQ1 HOMOLOG"/>
    <property type="match status" value="1"/>
</dbReference>
<dbReference type="GO" id="GO:0005829">
    <property type="term" value="C:cytosol"/>
    <property type="evidence" value="ECO:0007669"/>
    <property type="project" value="UniProtKB-SubCell"/>
</dbReference>
<dbReference type="GeneTree" id="ENSGT00390000007605"/>
<comment type="subcellular location">
    <subcellularLocation>
        <location evidence="1">Cytoplasm</location>
        <location evidence="1">Cytosol</location>
    </subcellularLocation>
    <subcellularLocation>
        <location evidence="2">Nucleus</location>
        <location evidence="2">Nucleoplasm</location>
    </subcellularLocation>
</comment>
<dbReference type="OrthoDB" id="73639at2759"/>
<dbReference type="AlphaFoldDB" id="A0A8C5R386"/>
<keyword evidence="6" id="KW-0539">Nucleus</keyword>
<dbReference type="GO" id="GO:0051082">
    <property type="term" value="F:unfolded protein binding"/>
    <property type="evidence" value="ECO:0007669"/>
    <property type="project" value="TreeGrafter"/>
</dbReference>
<dbReference type="Ensembl" id="ENSLLET00000048736.1">
    <property type="protein sequence ID" value="ENSLLEP00000046887.1"/>
    <property type="gene ID" value="ENSLLEG00000029669.1"/>
</dbReference>
<dbReference type="InterPro" id="IPR007009">
    <property type="entry name" value="Shq1_C"/>
</dbReference>
<dbReference type="Gene3D" id="2.60.40.790">
    <property type="match status" value="1"/>
</dbReference>
<reference evidence="9" key="2">
    <citation type="submission" date="2025-09" db="UniProtKB">
        <authorList>
            <consortium name="Ensembl"/>
        </authorList>
    </citation>
    <scope>IDENTIFICATION</scope>
</reference>
<evidence type="ECO:0000259" key="8">
    <source>
        <dbReference type="PROSITE" id="PS51203"/>
    </source>
</evidence>
<evidence type="ECO:0000256" key="7">
    <source>
        <dbReference type="SAM" id="MobiDB-lite"/>
    </source>
</evidence>
<evidence type="ECO:0000256" key="4">
    <source>
        <dbReference type="ARBA" id="ARBA00013750"/>
    </source>
</evidence>
<comment type="similarity">
    <text evidence="3">Belongs to the SHQ1 family.</text>
</comment>
<accession>A0A8C5R386</accession>
<gene>
    <name evidence="9" type="primary">SHQ1</name>
</gene>
<dbReference type="CDD" id="cd00298">
    <property type="entry name" value="ACD_sHsps_p23-like"/>
    <property type="match status" value="1"/>
</dbReference>
<dbReference type="InterPro" id="IPR039742">
    <property type="entry name" value="Shq1"/>
</dbReference>
<dbReference type="FunFam" id="2.60.40.790:FF:000022">
    <property type="entry name" value="Protein SHQ1 homolog"/>
    <property type="match status" value="1"/>
</dbReference>
<dbReference type="PANTHER" id="PTHR12967">
    <property type="entry name" value="PROTEIN SHQ1 HOMOLOG"/>
    <property type="match status" value="1"/>
</dbReference>
<dbReference type="GO" id="GO:0000493">
    <property type="term" value="P:box H/ACA snoRNP assembly"/>
    <property type="evidence" value="ECO:0007669"/>
    <property type="project" value="InterPro"/>
</dbReference>
<evidence type="ECO:0000256" key="2">
    <source>
        <dbReference type="ARBA" id="ARBA00004642"/>
    </source>
</evidence>
<protein>
    <recommendedName>
        <fullName evidence="4">Protein SHQ1 homolog</fullName>
    </recommendedName>
</protein>
<evidence type="ECO:0000256" key="5">
    <source>
        <dbReference type="ARBA" id="ARBA00022490"/>
    </source>
</evidence>
<evidence type="ECO:0000313" key="10">
    <source>
        <dbReference type="Proteomes" id="UP000694569"/>
    </source>
</evidence>
<keyword evidence="5" id="KW-0963">Cytoplasm</keyword>
<reference evidence="9" key="1">
    <citation type="submission" date="2025-08" db="UniProtKB">
        <authorList>
            <consortium name="Ensembl"/>
        </authorList>
    </citation>
    <scope>IDENTIFICATION</scope>
</reference>
<feature type="domain" description="CS" evidence="8">
    <location>
        <begin position="1"/>
        <end position="89"/>
    </location>
</feature>
<organism evidence="9 10">
    <name type="scientific">Leptobrachium leishanense</name>
    <name type="common">Leishan spiny toad</name>
    <dbReference type="NCBI Taxonomy" id="445787"/>
    <lineage>
        <taxon>Eukaryota</taxon>
        <taxon>Metazoa</taxon>
        <taxon>Chordata</taxon>
        <taxon>Craniata</taxon>
        <taxon>Vertebrata</taxon>
        <taxon>Euteleostomi</taxon>
        <taxon>Amphibia</taxon>
        <taxon>Batrachia</taxon>
        <taxon>Anura</taxon>
        <taxon>Pelobatoidea</taxon>
        <taxon>Megophryidae</taxon>
        <taxon>Leptobrachium</taxon>
    </lineage>
</organism>
<dbReference type="Pfam" id="PF04925">
    <property type="entry name" value="SHQ1"/>
    <property type="match status" value="2"/>
</dbReference>
<sequence length="596" mass="66527">MITPAFEITQDATFLTISIKVPYARVSEVDVYVDGDDFKFYMKPYFLRLSLPGRIVEDGRQKATYDADKGVFTICVPKETPEQHFEGLDLLTSLLAPRGTRSCKPLVEEIDSTVDPPEDEEDFDWQIEQTPYEEAPANDLNYSYGFGNLRSGVFSRLQDELNDIIDLRDPDTTPASDRTQKRLAAEDAKFDPDHYLADLFEDEAIQRLLMYQPWWAKTVKETSSTSPDSEEKRVAFTESEKDQLRQFTNKSYLLDKKAERVAFLGLIDVLLAYCYEVRATEGERNNYNSVKEVLVSFGRRVLCYPLYRHFGLVTKAIKDSCSLLTLGKAAVLKCLLDIHAIFQENDPAYILNDLYITDYCVWIQKVKSKKLASLLVCVQEAGLSKDDVGFELAELEEAARLVQEEENEQSAHSASDAVPRQPDTLLGSDTTSSDSSTETDDSSSEEEEDDYPSGIQGLESEKASASLQKDRVCLLQKDLAPSQKSGAMGSDPKLPPDSMQASSQLIEIIDGAMKKASIGDETVMVTSLSENVSGHSQDGRSTNCAAPPPENIVESSSAREYLEVTPRLCPLFVVSQNGQEEDSMLENVENPHAQTL</sequence>
<dbReference type="Pfam" id="PF21413">
    <property type="entry name" value="SHQ1-like_CS"/>
    <property type="match status" value="1"/>
</dbReference>
<name>A0A8C5R386_9ANUR</name>
<feature type="region of interest" description="Disordered" evidence="7">
    <location>
        <begin position="401"/>
        <end position="456"/>
    </location>
</feature>
<keyword evidence="10" id="KW-1185">Reference proteome</keyword>
<dbReference type="SUPFAM" id="SSF49764">
    <property type="entry name" value="HSP20-like chaperones"/>
    <property type="match status" value="1"/>
</dbReference>
<dbReference type="InterPro" id="IPR048696">
    <property type="entry name" value="SHQ1-like_CS"/>
</dbReference>
<evidence type="ECO:0000313" key="9">
    <source>
        <dbReference type="Ensembl" id="ENSLLEP00000046887.1"/>
    </source>
</evidence>
<dbReference type="InterPro" id="IPR007052">
    <property type="entry name" value="CS_dom"/>
</dbReference>
<feature type="compositionally biased region" description="Acidic residues" evidence="7">
    <location>
        <begin position="437"/>
        <end position="451"/>
    </location>
</feature>
<evidence type="ECO:0000256" key="6">
    <source>
        <dbReference type="ARBA" id="ARBA00023242"/>
    </source>
</evidence>
<dbReference type="GO" id="GO:0005654">
    <property type="term" value="C:nucleoplasm"/>
    <property type="evidence" value="ECO:0007669"/>
    <property type="project" value="UniProtKB-SubCell"/>
</dbReference>